<evidence type="ECO:0000313" key="2">
    <source>
        <dbReference type="Proteomes" id="UP001189429"/>
    </source>
</evidence>
<dbReference type="EMBL" id="CAUYUJ010019502">
    <property type="protein sequence ID" value="CAK0891643.1"/>
    <property type="molecule type" value="Genomic_DNA"/>
</dbReference>
<organism evidence="1 2">
    <name type="scientific">Prorocentrum cordatum</name>
    <dbReference type="NCBI Taxonomy" id="2364126"/>
    <lineage>
        <taxon>Eukaryota</taxon>
        <taxon>Sar</taxon>
        <taxon>Alveolata</taxon>
        <taxon>Dinophyceae</taxon>
        <taxon>Prorocentrales</taxon>
        <taxon>Prorocentraceae</taxon>
        <taxon>Prorocentrum</taxon>
    </lineage>
</organism>
<proteinExistence type="predicted"/>
<name>A0ABN9WXR4_9DINO</name>
<evidence type="ECO:0000313" key="1">
    <source>
        <dbReference type="EMBL" id="CAK0891643.1"/>
    </source>
</evidence>
<protein>
    <submittedName>
        <fullName evidence="1">Uncharacterized protein</fullName>
    </submittedName>
</protein>
<keyword evidence="2" id="KW-1185">Reference proteome</keyword>
<feature type="non-terminal residue" evidence="1">
    <location>
        <position position="1"/>
    </location>
</feature>
<dbReference type="Proteomes" id="UP001189429">
    <property type="component" value="Unassembled WGS sequence"/>
</dbReference>
<reference evidence="1" key="1">
    <citation type="submission" date="2023-10" db="EMBL/GenBank/DDBJ databases">
        <authorList>
            <person name="Chen Y."/>
            <person name="Shah S."/>
            <person name="Dougan E. K."/>
            <person name="Thang M."/>
            <person name="Chan C."/>
        </authorList>
    </citation>
    <scope>NUCLEOTIDE SEQUENCE [LARGE SCALE GENOMIC DNA]</scope>
</reference>
<gene>
    <name evidence="1" type="ORF">PCOR1329_LOCUS71517</name>
</gene>
<feature type="non-terminal residue" evidence="1">
    <location>
        <position position="181"/>
    </location>
</feature>
<sequence>ETFVASRWAELQRSPNRKLCQVFQRLVHLLSCVRNEAEGRRGLHCLQLFGAANGGHQVVHKLCDIGLGAFAFGEMSPTSQVRFREGMRLVFRRAMHLLPRGALWVTMNGATWSVHRRSDTGRVDRYPRGSEDIKSVFQANATATHVSIIALLCWLRGSEVCICIQPGTLFWKFDPIDQLTQ</sequence>
<accession>A0ABN9WXR4</accession>
<comment type="caution">
    <text evidence="1">The sequence shown here is derived from an EMBL/GenBank/DDBJ whole genome shotgun (WGS) entry which is preliminary data.</text>
</comment>